<evidence type="ECO:0000313" key="4">
    <source>
        <dbReference type="Proteomes" id="UP000257004"/>
    </source>
</evidence>
<gene>
    <name evidence="3" type="ORF">BD847_2757</name>
</gene>
<dbReference type="Proteomes" id="UP000257004">
    <property type="component" value="Unassembled WGS sequence"/>
</dbReference>
<comment type="caution">
    <text evidence="3">The sequence shown here is derived from an EMBL/GenBank/DDBJ whole genome shotgun (WGS) entry which is preliminary data.</text>
</comment>
<feature type="domain" description="Potassium channel" evidence="2">
    <location>
        <begin position="169"/>
        <end position="219"/>
    </location>
</feature>
<keyword evidence="1" id="KW-0472">Membrane</keyword>
<protein>
    <submittedName>
        <fullName evidence="3">Ion channel</fullName>
    </submittedName>
</protein>
<sequence>MELKKNRLLFRLWTRESGLSGMLLLLFIMHFLAIPLLGSYSSFMVVLNIFWMLFLLAGIISVTKNKKQAIRISIVPFLFILIEWISFFNTSNFLFFIDFCLSLISIMLLIVLVLAKVLEPGPVNVHRIVGSIVVYMLLVNFWSIIYLFVYNHIEGAFQMPEILFDINSEQANFLYFSYITITSTGFGEILPLHPIARSLVQLEVLTGVLYPVVLIGRLVSDANFSREKKL</sequence>
<dbReference type="OrthoDB" id="9799090at2"/>
<feature type="transmembrane region" description="Helical" evidence="1">
    <location>
        <begin position="43"/>
        <end position="62"/>
    </location>
</feature>
<feature type="transmembrane region" description="Helical" evidence="1">
    <location>
        <begin position="127"/>
        <end position="153"/>
    </location>
</feature>
<dbReference type="RefSeq" id="WP_115888778.1">
    <property type="nucleotide sequence ID" value="NZ_QRDQ01000009.1"/>
</dbReference>
<keyword evidence="4" id="KW-1185">Reference proteome</keyword>
<evidence type="ECO:0000256" key="1">
    <source>
        <dbReference type="SAM" id="Phobius"/>
    </source>
</evidence>
<dbReference type="SUPFAM" id="SSF81324">
    <property type="entry name" value="Voltage-gated potassium channels"/>
    <property type="match status" value="1"/>
</dbReference>
<keyword evidence="1" id="KW-1133">Transmembrane helix</keyword>
<accession>A0A3D9FUR1</accession>
<dbReference type="Gene3D" id="1.10.287.70">
    <property type="match status" value="1"/>
</dbReference>
<organism evidence="3 4">
    <name type="scientific">Flavobacterium cutihirudinis</name>
    <dbReference type="NCBI Taxonomy" id="1265740"/>
    <lineage>
        <taxon>Bacteria</taxon>
        <taxon>Pseudomonadati</taxon>
        <taxon>Bacteroidota</taxon>
        <taxon>Flavobacteriia</taxon>
        <taxon>Flavobacteriales</taxon>
        <taxon>Flavobacteriaceae</taxon>
        <taxon>Flavobacterium</taxon>
    </lineage>
</organism>
<dbReference type="AlphaFoldDB" id="A0A3D9FUR1"/>
<evidence type="ECO:0000313" key="3">
    <source>
        <dbReference type="EMBL" id="RED23694.1"/>
    </source>
</evidence>
<feature type="transmembrane region" description="Helical" evidence="1">
    <location>
        <begin position="202"/>
        <end position="220"/>
    </location>
</feature>
<feature type="transmembrane region" description="Helical" evidence="1">
    <location>
        <begin position="21"/>
        <end position="37"/>
    </location>
</feature>
<name>A0A3D9FUR1_9FLAO</name>
<dbReference type="InterPro" id="IPR013099">
    <property type="entry name" value="K_chnl_dom"/>
</dbReference>
<dbReference type="Pfam" id="PF07885">
    <property type="entry name" value="Ion_trans_2"/>
    <property type="match status" value="1"/>
</dbReference>
<reference evidence="3 4" key="1">
    <citation type="submission" date="2018-07" db="EMBL/GenBank/DDBJ databases">
        <title>Genomic Encyclopedia of Archaeal and Bacterial Type Strains, Phase II (KMG-II): from individual species to whole genera.</title>
        <authorList>
            <person name="Goeker M."/>
        </authorList>
    </citation>
    <scope>NUCLEOTIDE SEQUENCE [LARGE SCALE GENOMIC DNA]</scope>
    <source>
        <strain evidence="3 4">DSM 25795</strain>
    </source>
</reference>
<proteinExistence type="predicted"/>
<feature type="transmembrane region" description="Helical" evidence="1">
    <location>
        <begin position="93"/>
        <end position="115"/>
    </location>
</feature>
<keyword evidence="1" id="KW-0812">Transmembrane</keyword>
<dbReference type="EMBL" id="QRDQ01000009">
    <property type="protein sequence ID" value="RED23694.1"/>
    <property type="molecule type" value="Genomic_DNA"/>
</dbReference>
<evidence type="ECO:0000259" key="2">
    <source>
        <dbReference type="Pfam" id="PF07885"/>
    </source>
</evidence>
<feature type="transmembrane region" description="Helical" evidence="1">
    <location>
        <begin position="69"/>
        <end position="87"/>
    </location>
</feature>